<proteinExistence type="predicted"/>
<dbReference type="InterPro" id="IPR011990">
    <property type="entry name" value="TPR-like_helical_dom_sf"/>
</dbReference>
<keyword evidence="1" id="KW-0175">Coiled coil</keyword>
<dbReference type="EMBL" id="DS995899">
    <property type="protein sequence ID" value="EEA28810.1"/>
    <property type="molecule type" value="Genomic_DNA"/>
</dbReference>
<dbReference type="HOGENOM" id="CLU_032503_0_0_1"/>
<dbReference type="STRING" id="441960.B6Q7S5"/>
<protein>
    <recommendedName>
        <fullName evidence="4">MalT-like TPR region domain-containing protein</fullName>
    </recommendedName>
</protein>
<evidence type="ECO:0000313" key="2">
    <source>
        <dbReference type="EMBL" id="EEA28810.1"/>
    </source>
</evidence>
<dbReference type="SUPFAM" id="SSF48452">
    <property type="entry name" value="TPR-like"/>
    <property type="match status" value="2"/>
</dbReference>
<dbReference type="PANTHER" id="PTHR46082">
    <property type="entry name" value="ATP/GTP-BINDING PROTEIN-RELATED"/>
    <property type="match status" value="1"/>
</dbReference>
<keyword evidence="3" id="KW-1185">Reference proteome</keyword>
<gene>
    <name evidence="2" type="ORF">PMAA_036030</name>
</gene>
<accession>B6Q7S5</accession>
<dbReference type="OrthoDB" id="5086500at2759"/>
<feature type="coiled-coil region" evidence="1">
    <location>
        <begin position="368"/>
        <end position="396"/>
    </location>
</feature>
<dbReference type="AlphaFoldDB" id="B6Q7S5"/>
<reference evidence="3" key="1">
    <citation type="journal article" date="2015" name="Genome Announc.">
        <title>Genome sequence of the AIDS-associated pathogen Penicillium marneffei (ATCC18224) and its near taxonomic relative Talaromyces stipitatus (ATCC10500).</title>
        <authorList>
            <person name="Nierman W.C."/>
            <person name="Fedorova-Abrams N.D."/>
            <person name="Andrianopoulos A."/>
        </authorList>
    </citation>
    <scope>NUCLEOTIDE SEQUENCE [LARGE SCALE GENOMIC DNA]</scope>
    <source>
        <strain evidence="3">ATCC 18224 / CBS 334.59 / QM 7333</strain>
    </source>
</reference>
<dbReference type="PhylomeDB" id="B6Q7S5"/>
<dbReference type="Proteomes" id="UP000001294">
    <property type="component" value="Unassembled WGS sequence"/>
</dbReference>
<dbReference type="Pfam" id="PF13424">
    <property type="entry name" value="TPR_12"/>
    <property type="match status" value="2"/>
</dbReference>
<dbReference type="VEuPathDB" id="FungiDB:PMAA_036030"/>
<dbReference type="InterPro" id="IPR053137">
    <property type="entry name" value="NLR-like"/>
</dbReference>
<name>B6Q7S5_TALMQ</name>
<dbReference type="Gene3D" id="1.25.40.10">
    <property type="entry name" value="Tetratricopeptide repeat domain"/>
    <property type="match status" value="2"/>
</dbReference>
<dbReference type="PANTHER" id="PTHR46082:SF11">
    <property type="entry name" value="AAA+ ATPASE DOMAIN-CONTAINING PROTEIN-RELATED"/>
    <property type="match status" value="1"/>
</dbReference>
<evidence type="ECO:0000313" key="3">
    <source>
        <dbReference type="Proteomes" id="UP000001294"/>
    </source>
</evidence>
<sequence length="398" mass="44447">MANRKQRWFGLVQWPGVGSMFGPAQARLYAKFSLVFAQNGRWNDAETLQLIVKKYTDSVLGLDHAVSRRITLALAITYYSQGRGDEAGDLQDTVLQACMASLGPNSGETLTTMDLFGQTRWQQGRYSEARMLQQHAVDGLIKLRGPMHEDTLSAMGNLGKTVAKFLDDESLEEAGRLLKSAFDGMSEVLGPTHLKTLAVKEDLAALALQLEEQLPLAEKMEQEVLDCRKVKLGKENPYTLLTMALLARIKTAMGQHDDAEALICSALEIADRNLAEAHIGTLMGRTVLGIILINPRRLKEAEIVLSIVIEKQRNLSQHGGEFHPDRLGAMIELARCYRLQKKFDESIRLCDETIEGLRTISLKQHPLERKMQVQKVELLELKREAEERNNANQTGDVG</sequence>
<organism evidence="2 3">
    <name type="scientific">Talaromyces marneffei (strain ATCC 18224 / CBS 334.59 / QM 7333)</name>
    <name type="common">Penicillium marneffei</name>
    <dbReference type="NCBI Taxonomy" id="441960"/>
    <lineage>
        <taxon>Eukaryota</taxon>
        <taxon>Fungi</taxon>
        <taxon>Dikarya</taxon>
        <taxon>Ascomycota</taxon>
        <taxon>Pezizomycotina</taxon>
        <taxon>Eurotiomycetes</taxon>
        <taxon>Eurotiomycetidae</taxon>
        <taxon>Eurotiales</taxon>
        <taxon>Trichocomaceae</taxon>
        <taxon>Talaromyces</taxon>
        <taxon>Talaromyces sect. Talaromyces</taxon>
    </lineage>
</organism>
<evidence type="ECO:0008006" key="4">
    <source>
        <dbReference type="Google" id="ProtNLM"/>
    </source>
</evidence>
<evidence type="ECO:0000256" key="1">
    <source>
        <dbReference type="SAM" id="Coils"/>
    </source>
</evidence>